<dbReference type="RefSeq" id="WP_003322164.1">
    <property type="nucleotide sequence ID" value="NZ_ALPT02000031.1"/>
</dbReference>
<evidence type="ECO:0000313" key="3">
    <source>
        <dbReference type="Proteomes" id="UP000297014"/>
    </source>
</evidence>
<organism evidence="2 3">
    <name type="scientific">Alkalihalobacillus alcalophilus ATCC 27647 = CGMCC 1.3604</name>
    <dbReference type="NCBI Taxonomy" id="1218173"/>
    <lineage>
        <taxon>Bacteria</taxon>
        <taxon>Bacillati</taxon>
        <taxon>Bacillota</taxon>
        <taxon>Bacilli</taxon>
        <taxon>Bacillales</taxon>
        <taxon>Bacillaceae</taxon>
        <taxon>Alkalihalobacillus</taxon>
    </lineage>
</organism>
<reference evidence="2 3" key="1">
    <citation type="submission" date="2014-01" db="EMBL/GenBank/DDBJ databases">
        <title>Draft genome sequencing of Bacillus alcalophilus CGMCC 1.3604.</title>
        <authorList>
            <person name="Yang J."/>
            <person name="Diao L."/>
            <person name="Yang S."/>
        </authorList>
    </citation>
    <scope>NUCLEOTIDE SEQUENCE [LARGE SCALE GENOMIC DNA]</scope>
    <source>
        <strain evidence="2 3">CGMCC 1.3604</strain>
    </source>
</reference>
<dbReference type="Proteomes" id="UP000297014">
    <property type="component" value="Unassembled WGS sequence"/>
</dbReference>
<dbReference type="Pfam" id="PF13081">
    <property type="entry name" value="DUF3941"/>
    <property type="match status" value="1"/>
</dbReference>
<sequence length="43" mass="4928">MSHTGDPNKKAKDNNAKNKVKNQEEKINAQHGKHDYSKKTDHL</sequence>
<evidence type="ECO:0000313" key="2">
    <source>
        <dbReference type="EMBL" id="THG88367.1"/>
    </source>
</evidence>
<feature type="region of interest" description="Disordered" evidence="1">
    <location>
        <begin position="1"/>
        <end position="43"/>
    </location>
</feature>
<proteinExistence type="predicted"/>
<evidence type="ECO:0000256" key="1">
    <source>
        <dbReference type="SAM" id="MobiDB-lite"/>
    </source>
</evidence>
<comment type="caution">
    <text evidence="2">The sequence shown here is derived from an EMBL/GenBank/DDBJ whole genome shotgun (WGS) entry which is preliminary data.</text>
</comment>
<dbReference type="InterPro" id="IPR025077">
    <property type="entry name" value="DUF3941"/>
</dbReference>
<evidence type="ECO:0008006" key="4">
    <source>
        <dbReference type="Google" id="ProtNLM"/>
    </source>
</evidence>
<dbReference type="EMBL" id="JALP01000395">
    <property type="protein sequence ID" value="THG88367.1"/>
    <property type="molecule type" value="Genomic_DNA"/>
</dbReference>
<gene>
    <name evidence="2" type="ORF">AJ85_06205</name>
</gene>
<protein>
    <recommendedName>
        <fullName evidence="4">DUF3941 domain-containing protein</fullName>
    </recommendedName>
</protein>
<accession>A0A4S4JVV6</accession>
<name>A0A4S4JVV6_ALKAL</name>
<dbReference type="AlphaFoldDB" id="A0A4S4JVV6"/>